<evidence type="ECO:0000256" key="14">
    <source>
        <dbReference type="ARBA" id="ARBA00048988"/>
    </source>
</evidence>
<dbReference type="InterPro" id="IPR027417">
    <property type="entry name" value="P-loop_NTPase"/>
</dbReference>
<evidence type="ECO:0000256" key="12">
    <source>
        <dbReference type="ARBA" id="ARBA00034617"/>
    </source>
</evidence>
<dbReference type="Gene3D" id="3.90.320.10">
    <property type="match status" value="1"/>
</dbReference>
<dbReference type="GO" id="GO:0004527">
    <property type="term" value="F:exonuclease activity"/>
    <property type="evidence" value="ECO:0007669"/>
    <property type="project" value="UniProtKB-KW"/>
</dbReference>
<dbReference type="InterPro" id="IPR013986">
    <property type="entry name" value="DExx_box_DNA_helicase_dom_sf"/>
</dbReference>
<dbReference type="InterPro" id="IPR038726">
    <property type="entry name" value="PDDEXK_AddAB-type"/>
</dbReference>
<organism evidence="18 19">
    <name type="scientific">Candidatus Buchananbacteria bacterium RIFCSPHIGHO2_02_FULL_56_16</name>
    <dbReference type="NCBI Taxonomy" id="1797542"/>
    <lineage>
        <taxon>Bacteria</taxon>
        <taxon>Candidatus Buchananiibacteriota</taxon>
    </lineage>
</organism>
<dbReference type="PANTHER" id="PTHR11070">
    <property type="entry name" value="UVRD / RECB / PCRA DNA HELICASE FAMILY MEMBER"/>
    <property type="match status" value="1"/>
</dbReference>
<dbReference type="Pfam" id="PF12705">
    <property type="entry name" value="PDDEXK_1"/>
    <property type="match status" value="1"/>
</dbReference>
<proteinExistence type="inferred from homology"/>
<dbReference type="InterPro" id="IPR014016">
    <property type="entry name" value="UvrD-like_ATP-bd"/>
</dbReference>
<keyword evidence="10" id="KW-0234">DNA repair</keyword>
<dbReference type="GO" id="GO:0003677">
    <property type="term" value="F:DNA binding"/>
    <property type="evidence" value="ECO:0007669"/>
    <property type="project" value="UniProtKB-KW"/>
</dbReference>
<keyword evidence="9" id="KW-0238">DNA-binding</keyword>
<dbReference type="AlphaFoldDB" id="A0A1G1YCW4"/>
<comment type="catalytic activity">
    <reaction evidence="14">
        <text>ATP + H2O = ADP + phosphate + H(+)</text>
        <dbReference type="Rhea" id="RHEA:13065"/>
        <dbReference type="ChEBI" id="CHEBI:15377"/>
        <dbReference type="ChEBI" id="CHEBI:15378"/>
        <dbReference type="ChEBI" id="CHEBI:30616"/>
        <dbReference type="ChEBI" id="CHEBI:43474"/>
        <dbReference type="ChEBI" id="CHEBI:456216"/>
        <dbReference type="EC" id="5.6.2.4"/>
    </reaction>
</comment>
<evidence type="ECO:0000256" key="13">
    <source>
        <dbReference type="ARBA" id="ARBA00034808"/>
    </source>
</evidence>
<dbReference type="EMBL" id="MHIL01000034">
    <property type="protein sequence ID" value="OGY50182.1"/>
    <property type="molecule type" value="Genomic_DNA"/>
</dbReference>
<keyword evidence="8 15" id="KW-0067">ATP-binding</keyword>
<keyword evidence="6 15" id="KW-0347">Helicase</keyword>
<accession>A0A1G1YCW4</accession>
<keyword evidence="3 15" id="KW-0547">Nucleotide-binding</keyword>
<dbReference type="Gene3D" id="1.10.10.160">
    <property type="match status" value="1"/>
</dbReference>
<evidence type="ECO:0000259" key="17">
    <source>
        <dbReference type="PROSITE" id="PS51217"/>
    </source>
</evidence>
<evidence type="ECO:0000256" key="11">
    <source>
        <dbReference type="ARBA" id="ARBA00023235"/>
    </source>
</evidence>
<evidence type="ECO:0000256" key="5">
    <source>
        <dbReference type="ARBA" id="ARBA00022801"/>
    </source>
</evidence>
<sequence length="1036" mass="117780">MAINLGNLNDEQQQAVTHGDGPLLIVAGAGTGKTTVITQRIAWLIEQERAKVNEILALTFTDKAAGEMAERLDQALPYGYVDLWVMTFHAFAEKILHQHALEIGIPNDFRLLNQTQQWLLVRQNLDRFSLDYYRPVGNPTKFIHALLKLFSRAKDDAITPDDYLHYAQDLKLNADSADFIKNLFDAETIKSLSKKERKELVAQEIGKQQEIADAYHTYQQLLLDHSALDFGDLIHYCLTLLQRRPAVLARYRQQFRYLLVDEFQDTNHAQYELVKLLAAPRNNVAVVGDDDQSIYKFRGASVSNILEFKHDFPKAKEVFLIKNYRSTQDILDLSYRFICQNNPNRLEVKLVKAGRRKLSKQLMAQTKAQGALSHYHYQTADDEVVGVLKLIDELKRRDAELTWNDFAILARTNEAANLFAHGLSRTQIPYRFLASRGLYTKPVVLDVLAYLRLLDNYHESTAVYRILNSSVVGLAHREVVNLNYWAKRKGYSLFSTLQSAEVQQTLKPAVRGQIQQFLNFVEKHSQLAKQKSVSETVMAFLEDTGYLKVLTAGEGIELLQSTAYLNQFYKKINDFERSTADPSVRNFLALIDLELEAGEAGAIEQELDEGPEAVKVMTVHGAKGLEFTHVFIINLVDRRFPTDDRPDPITLPDALIKEILPEGDVHLQEERRLFYVAMTRARRGLYFTSADDYGGARKKKISRFLAELGEQGFKLATARPSAPDGAAVGGRATGSPHFAGEAGAVARATSRPVASPPPISRQDVAYLLPKRFSFTQLKAFERCPYHYWLEHLLKIPQPGKPYFSFGSSLHNTLQQFFLKVQERSRASQQDLFGQSVVASQPGKPACSLDELFELYERCWIDDWYQDRQQHDQYKANGKRALKAFYDRYRQELPLPKLLETPFNFNLRGEAGENYTIVGKIDRVDPLNSSPRFGGEAGGAEIIDYKTGQGKTEATLDTDDKQQLLIYQLAAQQLGERVERLTYYYLESGEQASFVGTEKDLAAIKQKVIKTIQAIRRFNFPAEVKDCQCRNNNLRDL</sequence>
<evidence type="ECO:0000256" key="9">
    <source>
        <dbReference type="ARBA" id="ARBA00023125"/>
    </source>
</evidence>
<protein>
    <recommendedName>
        <fullName evidence="13">DNA 3'-5' helicase</fullName>
        <ecNumber evidence="13">5.6.2.4</ecNumber>
    </recommendedName>
</protein>
<dbReference type="Gene3D" id="3.40.50.300">
    <property type="entry name" value="P-loop containing nucleotide triphosphate hydrolases"/>
    <property type="match status" value="2"/>
</dbReference>
<evidence type="ECO:0000256" key="2">
    <source>
        <dbReference type="ARBA" id="ARBA00022722"/>
    </source>
</evidence>
<dbReference type="PROSITE" id="PS51217">
    <property type="entry name" value="UVRD_HELICASE_CTER"/>
    <property type="match status" value="1"/>
</dbReference>
<dbReference type="Pfam" id="PF13361">
    <property type="entry name" value="UvrD_C"/>
    <property type="match status" value="1"/>
</dbReference>
<evidence type="ECO:0000256" key="8">
    <source>
        <dbReference type="ARBA" id="ARBA00022840"/>
    </source>
</evidence>
<evidence type="ECO:0000256" key="10">
    <source>
        <dbReference type="ARBA" id="ARBA00023204"/>
    </source>
</evidence>
<dbReference type="Proteomes" id="UP000177310">
    <property type="component" value="Unassembled WGS sequence"/>
</dbReference>
<dbReference type="STRING" id="1797542.A3J59_00830"/>
<dbReference type="GO" id="GO:0043138">
    <property type="term" value="F:3'-5' DNA helicase activity"/>
    <property type="evidence" value="ECO:0007669"/>
    <property type="project" value="UniProtKB-EC"/>
</dbReference>
<evidence type="ECO:0000313" key="19">
    <source>
        <dbReference type="Proteomes" id="UP000177310"/>
    </source>
</evidence>
<evidence type="ECO:0000256" key="1">
    <source>
        <dbReference type="ARBA" id="ARBA00009922"/>
    </source>
</evidence>
<evidence type="ECO:0000259" key="16">
    <source>
        <dbReference type="PROSITE" id="PS51198"/>
    </source>
</evidence>
<feature type="binding site" evidence="15">
    <location>
        <begin position="27"/>
        <end position="34"/>
    </location>
    <ligand>
        <name>ATP</name>
        <dbReference type="ChEBI" id="CHEBI:30616"/>
    </ligand>
</feature>
<feature type="domain" description="UvrD-like helicase ATP-binding" evidence="16">
    <location>
        <begin position="6"/>
        <end position="327"/>
    </location>
</feature>
<dbReference type="InterPro" id="IPR011604">
    <property type="entry name" value="PDDEXK-like_dom_sf"/>
</dbReference>
<evidence type="ECO:0000256" key="6">
    <source>
        <dbReference type="ARBA" id="ARBA00022806"/>
    </source>
</evidence>
<dbReference type="EC" id="5.6.2.4" evidence="13"/>
<evidence type="ECO:0000256" key="15">
    <source>
        <dbReference type="PROSITE-ProRule" id="PRU00560"/>
    </source>
</evidence>
<name>A0A1G1YCW4_9BACT</name>
<comment type="similarity">
    <text evidence="1">Belongs to the helicase family. UvrD subfamily.</text>
</comment>
<dbReference type="PROSITE" id="PS51198">
    <property type="entry name" value="UVRD_HELICASE_ATP_BIND"/>
    <property type="match status" value="1"/>
</dbReference>
<dbReference type="Pfam" id="PF00580">
    <property type="entry name" value="UvrD-helicase"/>
    <property type="match status" value="1"/>
</dbReference>
<evidence type="ECO:0000256" key="4">
    <source>
        <dbReference type="ARBA" id="ARBA00022763"/>
    </source>
</evidence>
<dbReference type="InterPro" id="IPR000212">
    <property type="entry name" value="DNA_helicase_UvrD/REP"/>
</dbReference>
<keyword evidence="5 15" id="KW-0378">Hydrolase</keyword>
<feature type="domain" description="UvrD-like helicase C-terminal" evidence="17">
    <location>
        <begin position="341"/>
        <end position="624"/>
    </location>
</feature>
<keyword evidence="4" id="KW-0227">DNA damage</keyword>
<keyword evidence="7" id="KW-0269">Exonuclease</keyword>
<dbReference type="PANTHER" id="PTHR11070:SF2">
    <property type="entry name" value="ATP-DEPENDENT DNA HELICASE SRS2"/>
    <property type="match status" value="1"/>
</dbReference>
<evidence type="ECO:0000256" key="3">
    <source>
        <dbReference type="ARBA" id="ARBA00022741"/>
    </source>
</evidence>
<dbReference type="Gene3D" id="1.10.486.10">
    <property type="entry name" value="PCRA, domain 4"/>
    <property type="match status" value="1"/>
</dbReference>
<dbReference type="InterPro" id="IPR014017">
    <property type="entry name" value="DNA_helicase_UvrD-like_C"/>
</dbReference>
<dbReference type="CDD" id="cd17932">
    <property type="entry name" value="DEXQc_UvrD"/>
    <property type="match status" value="1"/>
</dbReference>
<dbReference type="GO" id="GO:0005524">
    <property type="term" value="F:ATP binding"/>
    <property type="evidence" value="ECO:0007669"/>
    <property type="project" value="UniProtKB-UniRule"/>
</dbReference>
<dbReference type="SUPFAM" id="SSF52980">
    <property type="entry name" value="Restriction endonuclease-like"/>
    <property type="match status" value="1"/>
</dbReference>
<comment type="catalytic activity">
    <reaction evidence="12">
        <text>Couples ATP hydrolysis with the unwinding of duplex DNA by translocating in the 3'-5' direction.</text>
        <dbReference type="EC" id="5.6.2.4"/>
    </reaction>
</comment>
<dbReference type="GO" id="GO:0000725">
    <property type="term" value="P:recombinational repair"/>
    <property type="evidence" value="ECO:0007669"/>
    <property type="project" value="TreeGrafter"/>
</dbReference>
<dbReference type="SUPFAM" id="SSF52540">
    <property type="entry name" value="P-loop containing nucleoside triphosphate hydrolases"/>
    <property type="match status" value="1"/>
</dbReference>
<reference evidence="18 19" key="1">
    <citation type="journal article" date="2016" name="Nat. Commun.">
        <title>Thousands of microbial genomes shed light on interconnected biogeochemical processes in an aquifer system.</title>
        <authorList>
            <person name="Anantharaman K."/>
            <person name="Brown C.T."/>
            <person name="Hug L.A."/>
            <person name="Sharon I."/>
            <person name="Castelle C.J."/>
            <person name="Probst A.J."/>
            <person name="Thomas B.C."/>
            <person name="Singh A."/>
            <person name="Wilkins M.J."/>
            <person name="Karaoz U."/>
            <person name="Brodie E.L."/>
            <person name="Williams K.H."/>
            <person name="Hubbard S.S."/>
            <person name="Banfield J.F."/>
        </authorList>
    </citation>
    <scope>NUCLEOTIDE SEQUENCE [LARGE SCALE GENOMIC DNA]</scope>
</reference>
<gene>
    <name evidence="18" type="ORF">A3J59_00830</name>
</gene>
<dbReference type="InterPro" id="IPR011335">
    <property type="entry name" value="Restrct_endonuc-II-like"/>
</dbReference>
<evidence type="ECO:0000256" key="7">
    <source>
        <dbReference type="ARBA" id="ARBA00022839"/>
    </source>
</evidence>
<evidence type="ECO:0000313" key="18">
    <source>
        <dbReference type="EMBL" id="OGY50182.1"/>
    </source>
</evidence>
<keyword evidence="11" id="KW-0413">Isomerase</keyword>
<comment type="caution">
    <text evidence="18">The sequence shown here is derived from an EMBL/GenBank/DDBJ whole genome shotgun (WGS) entry which is preliminary data.</text>
</comment>
<keyword evidence="2" id="KW-0540">Nuclease</keyword>